<dbReference type="InterPro" id="IPR001849">
    <property type="entry name" value="PH_domain"/>
</dbReference>
<accession>A0A1S3G6Y7</accession>
<dbReference type="KEGG" id="dord:105994709"/>
<dbReference type="Proteomes" id="UP000081671">
    <property type="component" value="Unplaced"/>
</dbReference>
<feature type="compositionally biased region" description="Polar residues" evidence="2">
    <location>
        <begin position="520"/>
        <end position="530"/>
    </location>
</feature>
<gene>
    <name evidence="5" type="primary">Fam129c</name>
</gene>
<feature type="domain" description="PH" evidence="3">
    <location>
        <begin position="68"/>
        <end position="245"/>
    </location>
</feature>
<comment type="similarity">
    <text evidence="1">Belongs to the Niban family.</text>
</comment>
<dbReference type="Pfam" id="PF26086">
    <property type="entry name" value="Niban2"/>
    <property type="match status" value="1"/>
</dbReference>
<dbReference type="RefSeq" id="XP_012883792.1">
    <property type="nucleotide sequence ID" value="XM_013028338.1"/>
</dbReference>
<dbReference type="GeneID" id="105994709"/>
<feature type="compositionally biased region" description="Basic and acidic residues" evidence="2">
    <location>
        <begin position="531"/>
        <end position="544"/>
    </location>
</feature>
<evidence type="ECO:0000256" key="2">
    <source>
        <dbReference type="SAM" id="MobiDB-lite"/>
    </source>
</evidence>
<feature type="region of interest" description="Disordered" evidence="2">
    <location>
        <begin position="505"/>
        <end position="578"/>
    </location>
</feature>
<organism evidence="4 5">
    <name type="scientific">Dipodomys ordii</name>
    <name type="common">Ord's kangaroo rat</name>
    <dbReference type="NCBI Taxonomy" id="10020"/>
    <lineage>
        <taxon>Eukaryota</taxon>
        <taxon>Metazoa</taxon>
        <taxon>Chordata</taxon>
        <taxon>Craniata</taxon>
        <taxon>Vertebrata</taxon>
        <taxon>Euteleostomi</taxon>
        <taxon>Mammalia</taxon>
        <taxon>Eutheria</taxon>
        <taxon>Euarchontoglires</taxon>
        <taxon>Glires</taxon>
        <taxon>Rodentia</taxon>
        <taxon>Castorimorpha</taxon>
        <taxon>Heteromyidae</taxon>
        <taxon>Dipodomyinae</taxon>
        <taxon>Dipodomys</taxon>
    </lineage>
</organism>
<dbReference type="OrthoDB" id="9412522at2759"/>
<evidence type="ECO:0000313" key="5">
    <source>
        <dbReference type="RefSeq" id="XP_012883792.1"/>
    </source>
</evidence>
<sequence>MGAPASRPLDKQQQQRVRDRMDALLRTFLPRYRAQLAAAVLRRLSEERGPREPAGAQLLRSEKLPRVREHRGALAWLQGRPPRWQPVFCVLRGDGRLEWFGHQEEFENGVRPLGSVALTGFALGTSQRDVQLGPQLAGQLSAEHGAPAAPPGRSGVGGPQRPRPASCPGGKRTGAKPEPAGRCRLDAGRALAGALASFRPVSSAVPARFPLCLRHPFRQPLCFSGPSAELQRAWRLALQSAIRLRDTVLQRSQDPAARAFLDAVRHYRQHQGHFGEDDATLGSDAEVLTAVLMRELVHALAAIPWSPERMERIYEEATRRRAQLEALTAPFGFQGARSLVFGVQGVAQQLMADAVATFLQLADQCLTSALEPDQALGQLERVRSLVLKKLSWDSEQARWRCSRDWLLAILLPFALGQLGQAQAELLEAQAVATEGDAATGVYEDVVREVLLQKIHDELRKALSASTSCPLTDCAEAPGAQEQAGKALGLGSDLLGLERPTGCGPLISQVGQVGAERDRSQQQGPRSPGTQDTHEAKPPVPEPRDAASFPGRVLLRPSSGPRGRGGARGGGASFFRAST</sequence>
<dbReference type="InParanoid" id="A0A1S3G6Y7"/>
<feature type="compositionally biased region" description="Gly residues" evidence="2">
    <location>
        <begin position="561"/>
        <end position="571"/>
    </location>
</feature>
<keyword evidence="4" id="KW-1185">Reference proteome</keyword>
<reference evidence="5" key="1">
    <citation type="submission" date="2025-08" db="UniProtKB">
        <authorList>
            <consortium name="RefSeq"/>
        </authorList>
    </citation>
    <scope>IDENTIFICATION</scope>
    <source>
        <tissue evidence="5">Kidney</tissue>
    </source>
</reference>
<evidence type="ECO:0000313" key="4">
    <source>
        <dbReference type="Proteomes" id="UP000081671"/>
    </source>
</evidence>
<dbReference type="AlphaFoldDB" id="A0A1S3G6Y7"/>
<dbReference type="CTD" id="199786"/>
<dbReference type="PANTHER" id="PTHR14392:SF4">
    <property type="entry name" value="PROTEIN NIBAN 3"/>
    <property type="match status" value="1"/>
</dbReference>
<dbReference type="InterPro" id="IPR059060">
    <property type="entry name" value="Niban_1/2/3_dom"/>
</dbReference>
<evidence type="ECO:0000256" key="1">
    <source>
        <dbReference type="ARBA" id="ARBA00010251"/>
    </source>
</evidence>
<protein>
    <submittedName>
        <fullName evidence="5">Niban-like protein 2</fullName>
    </submittedName>
</protein>
<feature type="region of interest" description="Disordered" evidence="2">
    <location>
        <begin position="141"/>
        <end position="182"/>
    </location>
</feature>
<dbReference type="FunCoup" id="A0A1S3G6Y7">
    <property type="interactions" value="1"/>
</dbReference>
<name>A0A1S3G6Y7_DIPOR</name>
<proteinExistence type="inferred from homology"/>
<dbReference type="SUPFAM" id="SSF50729">
    <property type="entry name" value="PH domain-like"/>
    <property type="match status" value="1"/>
</dbReference>
<dbReference type="InterPro" id="IPR026088">
    <property type="entry name" value="Niban-like"/>
</dbReference>
<dbReference type="PANTHER" id="PTHR14392">
    <property type="entry name" value="NIBAN FAMILY MEMBER"/>
    <property type="match status" value="1"/>
</dbReference>
<evidence type="ECO:0000259" key="3">
    <source>
        <dbReference type="SMART" id="SM00233"/>
    </source>
</evidence>
<dbReference type="SMART" id="SM00233">
    <property type="entry name" value="PH"/>
    <property type="match status" value="1"/>
</dbReference>